<dbReference type="AlphaFoldDB" id="U4L113"/>
<keyword evidence="2" id="KW-0472">Membrane</keyword>
<feature type="compositionally biased region" description="Polar residues" evidence="1">
    <location>
        <begin position="83"/>
        <end position="108"/>
    </location>
</feature>
<evidence type="ECO:0000256" key="1">
    <source>
        <dbReference type="SAM" id="MobiDB-lite"/>
    </source>
</evidence>
<name>U4L113_PYROM</name>
<feature type="transmembrane region" description="Helical" evidence="2">
    <location>
        <begin position="173"/>
        <end position="195"/>
    </location>
</feature>
<proteinExistence type="predicted"/>
<protein>
    <submittedName>
        <fullName evidence="3">Uncharacterized protein</fullName>
    </submittedName>
</protein>
<evidence type="ECO:0000313" key="4">
    <source>
        <dbReference type="Proteomes" id="UP000018144"/>
    </source>
</evidence>
<organism evidence="3 4">
    <name type="scientific">Pyronema omphalodes (strain CBS 100304)</name>
    <name type="common">Pyronema confluens</name>
    <dbReference type="NCBI Taxonomy" id="1076935"/>
    <lineage>
        <taxon>Eukaryota</taxon>
        <taxon>Fungi</taxon>
        <taxon>Dikarya</taxon>
        <taxon>Ascomycota</taxon>
        <taxon>Pezizomycotina</taxon>
        <taxon>Pezizomycetes</taxon>
        <taxon>Pezizales</taxon>
        <taxon>Pyronemataceae</taxon>
        <taxon>Pyronema</taxon>
    </lineage>
</organism>
<sequence>MTRAESFVPTGYLECSQEPLKSSLHIGCYPHGYICSMPSISCILDNDMVEVASRKIEPSELRRRARQWTGDWELDSLLVQPTPSQNIPACQPTSKQSKLTPTPSQSSLPKAPIPLPSLGETIAKAALDIAPQVTVFDAPTQQISMATASTVSTQAATSRVRKTSDGSDRTDEIVAMVAGSLIFCGILFGGLWLYVRRLRKHARNPGTYGMHGEDVKDLREGDTLSWQSWRVQSAGW</sequence>
<dbReference type="EMBL" id="HF935420">
    <property type="protein sequence ID" value="CCX08567.1"/>
    <property type="molecule type" value="Genomic_DNA"/>
</dbReference>
<evidence type="ECO:0000256" key="2">
    <source>
        <dbReference type="SAM" id="Phobius"/>
    </source>
</evidence>
<feature type="region of interest" description="Disordered" evidence="1">
    <location>
        <begin position="83"/>
        <end position="112"/>
    </location>
</feature>
<keyword evidence="2" id="KW-0812">Transmembrane</keyword>
<keyword evidence="4" id="KW-1185">Reference proteome</keyword>
<gene>
    <name evidence="3" type="ORF">PCON_08160</name>
</gene>
<evidence type="ECO:0000313" key="3">
    <source>
        <dbReference type="EMBL" id="CCX08567.1"/>
    </source>
</evidence>
<reference evidence="3 4" key="1">
    <citation type="journal article" date="2013" name="PLoS Genet.">
        <title>The genome and development-dependent transcriptomes of Pyronema confluens: a window into fungal evolution.</title>
        <authorList>
            <person name="Traeger S."/>
            <person name="Altegoer F."/>
            <person name="Freitag M."/>
            <person name="Gabaldon T."/>
            <person name="Kempken F."/>
            <person name="Kumar A."/>
            <person name="Marcet-Houben M."/>
            <person name="Poggeler S."/>
            <person name="Stajich J.E."/>
            <person name="Nowrousian M."/>
        </authorList>
    </citation>
    <scope>NUCLEOTIDE SEQUENCE [LARGE SCALE GENOMIC DNA]</scope>
    <source>
        <strain evidence="4">CBS 100304</strain>
        <tissue evidence="3">Vegetative mycelium</tissue>
    </source>
</reference>
<keyword evidence="2" id="KW-1133">Transmembrane helix</keyword>
<dbReference type="OrthoDB" id="10517059at2759"/>
<dbReference type="Proteomes" id="UP000018144">
    <property type="component" value="Unassembled WGS sequence"/>
</dbReference>
<accession>U4L113</accession>